<dbReference type="AlphaFoldDB" id="A0A1B6JBX7"/>
<reference evidence="2" key="1">
    <citation type="submission" date="2015-11" db="EMBL/GenBank/DDBJ databases">
        <title>De novo transcriptome assembly of four potential Pierce s Disease insect vectors from Arizona vineyards.</title>
        <authorList>
            <person name="Tassone E.E."/>
        </authorList>
    </citation>
    <scope>NUCLEOTIDE SEQUENCE</scope>
</reference>
<dbReference type="GO" id="GO:0016747">
    <property type="term" value="F:acyltransferase activity, transferring groups other than amino-acyl groups"/>
    <property type="evidence" value="ECO:0007669"/>
    <property type="project" value="InterPro"/>
</dbReference>
<evidence type="ECO:0000259" key="1">
    <source>
        <dbReference type="Pfam" id="PF00583"/>
    </source>
</evidence>
<sequence>TTTRCCNAATYVDETKPSLPGLQVLYCCSCGHNTDVIYEGVTQHTEDFLQDTSKPKGCHWIEAKGLRDKAVHHVLSQVVYKPDSSKGEVPYDVPDSDDIVKLLWYDHRAVGFYTIKPQGPGALNCGLPDDDDGIPTLDTAYIRPSHRGRGLGLILLQDLVDSYPGSDFGLSHPLSDSMWIVAKKFLEQNAELRRKMWLVKDNCREGNKTLIWFCLHMKGLLSSR</sequence>
<evidence type="ECO:0000313" key="2">
    <source>
        <dbReference type="EMBL" id="JAS96736.1"/>
    </source>
</evidence>
<feature type="domain" description="N-acetyltransferase" evidence="1">
    <location>
        <begin position="100"/>
        <end position="162"/>
    </location>
</feature>
<name>A0A1B6JBX7_9HEMI</name>
<accession>A0A1B6JBX7</accession>
<proteinExistence type="predicted"/>
<dbReference type="InterPro" id="IPR029625">
    <property type="entry name" value="FAM169"/>
</dbReference>
<organism evidence="2">
    <name type="scientific">Homalodisca liturata</name>
    <dbReference type="NCBI Taxonomy" id="320908"/>
    <lineage>
        <taxon>Eukaryota</taxon>
        <taxon>Metazoa</taxon>
        <taxon>Ecdysozoa</taxon>
        <taxon>Arthropoda</taxon>
        <taxon>Hexapoda</taxon>
        <taxon>Insecta</taxon>
        <taxon>Pterygota</taxon>
        <taxon>Neoptera</taxon>
        <taxon>Paraneoptera</taxon>
        <taxon>Hemiptera</taxon>
        <taxon>Auchenorrhyncha</taxon>
        <taxon>Membracoidea</taxon>
        <taxon>Cicadellidae</taxon>
        <taxon>Cicadellinae</taxon>
        <taxon>Proconiini</taxon>
        <taxon>Homalodisca</taxon>
    </lineage>
</organism>
<dbReference type="Gene3D" id="3.40.630.30">
    <property type="match status" value="1"/>
</dbReference>
<dbReference type="SUPFAM" id="SSF55729">
    <property type="entry name" value="Acyl-CoA N-acyltransferases (Nat)"/>
    <property type="match status" value="1"/>
</dbReference>
<dbReference type="InterPro" id="IPR000182">
    <property type="entry name" value="GNAT_dom"/>
</dbReference>
<dbReference type="PANTHER" id="PTHR22442:SF10">
    <property type="entry name" value="N-ACETYLTRANSFERASE, GNAT FAMILY-RELATED"/>
    <property type="match status" value="1"/>
</dbReference>
<dbReference type="EMBL" id="GECU01010970">
    <property type="protein sequence ID" value="JAS96736.1"/>
    <property type="molecule type" value="Transcribed_RNA"/>
</dbReference>
<dbReference type="PANTHER" id="PTHR22442">
    <property type="match status" value="1"/>
</dbReference>
<dbReference type="CDD" id="cd04301">
    <property type="entry name" value="NAT_SF"/>
    <property type="match status" value="1"/>
</dbReference>
<gene>
    <name evidence="2" type="ORF">g.6100</name>
</gene>
<dbReference type="InterPro" id="IPR016181">
    <property type="entry name" value="Acyl_CoA_acyltransferase"/>
</dbReference>
<protein>
    <recommendedName>
        <fullName evidence="1">N-acetyltransferase domain-containing protein</fullName>
    </recommendedName>
</protein>
<feature type="non-terminal residue" evidence="2">
    <location>
        <position position="1"/>
    </location>
</feature>
<dbReference type="Pfam" id="PF00583">
    <property type="entry name" value="Acetyltransf_1"/>
    <property type="match status" value="1"/>
</dbReference>